<gene>
    <name evidence="2" type="ORF">Cantr_06183</name>
</gene>
<feature type="region of interest" description="Disordered" evidence="1">
    <location>
        <begin position="406"/>
        <end position="426"/>
    </location>
</feature>
<dbReference type="AlphaFoldDB" id="A0A367XWA1"/>
<feature type="compositionally biased region" description="Basic residues" evidence="1">
    <location>
        <begin position="413"/>
        <end position="422"/>
    </location>
</feature>
<evidence type="ECO:0000313" key="2">
    <source>
        <dbReference type="EMBL" id="RCK57679.1"/>
    </source>
</evidence>
<dbReference type="Proteomes" id="UP000253472">
    <property type="component" value="Unassembled WGS sequence"/>
</dbReference>
<dbReference type="OrthoDB" id="4084947at2759"/>
<comment type="caution">
    <text evidence="2">The sequence shown here is derived from an EMBL/GenBank/DDBJ whole genome shotgun (WGS) entry which is preliminary data.</text>
</comment>
<reference evidence="2 3" key="1">
    <citation type="submission" date="2018-06" db="EMBL/GenBank/DDBJ databases">
        <title>Whole genome sequencing of Candida tropicalis (genome annotated by CSBL at Korea University).</title>
        <authorList>
            <person name="Ahn J."/>
        </authorList>
    </citation>
    <scope>NUCLEOTIDE SEQUENCE [LARGE SCALE GENOMIC DNA]</scope>
    <source>
        <strain evidence="2 3">ATCC 20962</strain>
    </source>
</reference>
<proteinExistence type="predicted"/>
<evidence type="ECO:0000313" key="3">
    <source>
        <dbReference type="Proteomes" id="UP000253472"/>
    </source>
</evidence>
<keyword evidence="3" id="KW-1185">Reference proteome</keyword>
<organism evidence="2 3">
    <name type="scientific">Candida viswanathii</name>
    <dbReference type="NCBI Taxonomy" id="5486"/>
    <lineage>
        <taxon>Eukaryota</taxon>
        <taxon>Fungi</taxon>
        <taxon>Dikarya</taxon>
        <taxon>Ascomycota</taxon>
        <taxon>Saccharomycotina</taxon>
        <taxon>Pichiomycetes</taxon>
        <taxon>Debaryomycetaceae</taxon>
        <taxon>Candida/Lodderomyces clade</taxon>
        <taxon>Candida</taxon>
    </lineage>
</organism>
<accession>A0A367XWA1</accession>
<name>A0A367XWA1_9ASCO</name>
<evidence type="ECO:0000256" key="1">
    <source>
        <dbReference type="SAM" id="MobiDB-lite"/>
    </source>
</evidence>
<dbReference type="EMBL" id="QLNQ01000028">
    <property type="protein sequence ID" value="RCK57679.1"/>
    <property type="molecule type" value="Genomic_DNA"/>
</dbReference>
<sequence>MKSKPATQESTYPVFQSSLIDGLIPEFTEDSVNLNSSSEFDRLLTHMELSFCNHEALPIPSTNIFRILFTLASRTPDINWTVSSNLLDDVPTSRKRVKPKSSFFEETNTKGNICDRSVKLIETYIQALPNEKLYDALINFMNDFTDLPTRRNRGSTPQKQKDVLRIIRESPKKKRRVSEFIDQAELDKTLSPTEEVSDSEDDEQFGGVSRGDNSLMEQEIHKYLSMSVGSSLAFNESLNQSGVNNPSVLFNREESPAPKPKWQGIKVYDEPLLGTRLNPRLNDFDLWRLINFVFYCASTRNFDFDSNYNNFHMIYASQSATIVQLFSIIEVNLVNELRLIFPDGKGDIYKWLYKQKVARRMIAMDQVAQSSSLLLLLLLKQLGSLRNYWYDRVAEYVFNGLVGKETDSESRSRPRSQSKSRQRLPMPTTCYEHERILLKKSINEYKADTLRSAYYNDNIDSMPLRFKIINIVHYWSLAFDKTTPDGICRSSPLNTNHLETAVLIEEVVKKFMVIEYDYWVEFYYSLLLDSQIPLKYRDILLVSLSCKLLSKLTGSRVWDFKLAARDDKSDPDWRSNNLRIVTNWMKDRELYMGFIEDETYYSFAHFKEIWKKYNFILGWLFAFTLRDVAEVGYHELIDRDLLVQRCMQMDLLREHVYVKFIRDRSRTDNTENGVRFRLTIKAASEYESEPRSWEKFTSIISTNLIA</sequence>
<feature type="region of interest" description="Disordered" evidence="1">
    <location>
        <begin position="188"/>
        <end position="211"/>
    </location>
</feature>
<feature type="compositionally biased region" description="Acidic residues" evidence="1">
    <location>
        <begin position="195"/>
        <end position="204"/>
    </location>
</feature>
<protein>
    <submittedName>
        <fullName evidence="2">Uncharacterized protein</fullName>
    </submittedName>
</protein>